<name>A0AAP2YYG5_9EURY</name>
<organism evidence="2 3">
    <name type="scientific">Natronoglomus mannanivorans</name>
    <dbReference type="NCBI Taxonomy" id="2979990"/>
    <lineage>
        <taxon>Archaea</taxon>
        <taxon>Methanobacteriati</taxon>
        <taxon>Methanobacteriota</taxon>
        <taxon>Stenosarchaea group</taxon>
        <taxon>Halobacteria</taxon>
        <taxon>Halobacteriales</taxon>
        <taxon>Natrialbaceae</taxon>
        <taxon>Natronoglomus</taxon>
    </lineage>
</organism>
<feature type="domain" description="Coenzyme Q-binding protein COQ10 START" evidence="1">
    <location>
        <begin position="10"/>
        <end position="138"/>
    </location>
</feature>
<evidence type="ECO:0000259" key="1">
    <source>
        <dbReference type="Pfam" id="PF03364"/>
    </source>
</evidence>
<dbReference type="CDD" id="cd07820">
    <property type="entry name" value="SRPBCC_3"/>
    <property type="match status" value="1"/>
</dbReference>
<dbReference type="Gene3D" id="3.30.530.20">
    <property type="match status" value="1"/>
</dbReference>
<dbReference type="InterPro" id="IPR023393">
    <property type="entry name" value="START-like_dom_sf"/>
</dbReference>
<dbReference type="EMBL" id="JAOPKA010000005">
    <property type="protein sequence ID" value="MCU4741851.1"/>
    <property type="molecule type" value="Genomic_DNA"/>
</dbReference>
<dbReference type="Proteomes" id="UP001321018">
    <property type="component" value="Unassembled WGS sequence"/>
</dbReference>
<sequence length="168" mass="19072">MASYERKSSIDAPLESVWDFHSRVSGLEALTPEWLGLRIESVVGPDGESDPDVLEAGSEISMSMRPGGVGPRQYWTSRITDRERADGVAYFRDEMVDGPFDRWVHVHSFYADGERTLLRDHVEYELPFGLLGDALEPFSPVGFEGMFRTRHEKTKALLEQRRHASTLD</sequence>
<gene>
    <name evidence="2" type="ORF">OB960_10630</name>
</gene>
<dbReference type="InterPro" id="IPR005031">
    <property type="entry name" value="COQ10_START"/>
</dbReference>
<dbReference type="RefSeq" id="WP_338003680.1">
    <property type="nucleotide sequence ID" value="NZ_JAOPKA010000005.1"/>
</dbReference>
<evidence type="ECO:0000313" key="2">
    <source>
        <dbReference type="EMBL" id="MCU4741851.1"/>
    </source>
</evidence>
<dbReference type="SUPFAM" id="SSF55961">
    <property type="entry name" value="Bet v1-like"/>
    <property type="match status" value="1"/>
</dbReference>
<dbReference type="Pfam" id="PF03364">
    <property type="entry name" value="Polyketide_cyc"/>
    <property type="match status" value="1"/>
</dbReference>
<proteinExistence type="predicted"/>
<dbReference type="AlphaFoldDB" id="A0AAP2YYG5"/>
<protein>
    <submittedName>
        <fullName evidence="2">SRPBCC family protein</fullName>
    </submittedName>
</protein>
<evidence type="ECO:0000313" key="3">
    <source>
        <dbReference type="Proteomes" id="UP001321018"/>
    </source>
</evidence>
<accession>A0AAP2YYG5</accession>
<comment type="caution">
    <text evidence="2">The sequence shown here is derived from an EMBL/GenBank/DDBJ whole genome shotgun (WGS) entry which is preliminary data.</text>
</comment>
<reference evidence="2" key="1">
    <citation type="submission" date="2022-09" db="EMBL/GenBank/DDBJ databases">
        <title>Enrichment on poylsaccharides allowed isolation of novel metabolic and taxonomic groups of Haloarchaea.</title>
        <authorList>
            <person name="Sorokin D.Y."/>
            <person name="Elcheninov A.G."/>
            <person name="Khizhniak T.V."/>
            <person name="Kolganova T.V."/>
            <person name="Kublanov I.V."/>
        </authorList>
    </citation>
    <scope>NUCLEOTIDE SEQUENCE</scope>
    <source>
        <strain evidence="2">AArc-xg1-1</strain>
    </source>
</reference>